<dbReference type="AlphaFoldDB" id="A0A8K0DHW2"/>
<organism evidence="1 2">
    <name type="scientific">Ignelater luminosus</name>
    <name type="common">Cucubano</name>
    <name type="synonym">Pyrophorus luminosus</name>
    <dbReference type="NCBI Taxonomy" id="2038154"/>
    <lineage>
        <taxon>Eukaryota</taxon>
        <taxon>Metazoa</taxon>
        <taxon>Ecdysozoa</taxon>
        <taxon>Arthropoda</taxon>
        <taxon>Hexapoda</taxon>
        <taxon>Insecta</taxon>
        <taxon>Pterygota</taxon>
        <taxon>Neoptera</taxon>
        <taxon>Endopterygota</taxon>
        <taxon>Coleoptera</taxon>
        <taxon>Polyphaga</taxon>
        <taxon>Elateriformia</taxon>
        <taxon>Elateroidea</taxon>
        <taxon>Elateridae</taxon>
        <taxon>Agrypninae</taxon>
        <taxon>Pyrophorini</taxon>
        <taxon>Ignelater</taxon>
    </lineage>
</organism>
<name>A0A8K0DHW2_IGNLU</name>
<comment type="caution">
    <text evidence="1">The sequence shown here is derived from an EMBL/GenBank/DDBJ whole genome shotgun (WGS) entry which is preliminary data.</text>
</comment>
<evidence type="ECO:0000313" key="1">
    <source>
        <dbReference type="EMBL" id="KAF2904429.1"/>
    </source>
</evidence>
<dbReference type="EMBL" id="VTPC01000773">
    <property type="protein sequence ID" value="KAF2904429.1"/>
    <property type="molecule type" value="Genomic_DNA"/>
</dbReference>
<evidence type="ECO:0000313" key="2">
    <source>
        <dbReference type="Proteomes" id="UP000801492"/>
    </source>
</evidence>
<keyword evidence="2" id="KW-1185">Reference proteome</keyword>
<gene>
    <name evidence="1" type="ORF">ILUMI_01744</name>
</gene>
<dbReference type="OrthoDB" id="10031330at2759"/>
<accession>A0A8K0DHW2</accession>
<sequence length="423" mass="47712">MPPNKLYRKCSPEDIGRAIAVVKSGKSVAFAINCRIGAPTILTQAEEQHLVHWLLNISDAGFPATRTQLFNYVQILVKKLKRPNSFKNVHRDVNGLTARSQLTEEKIRSWFHEIRSYIDSKDLSDIFDDPRRIYNADETAFFLAPKGIKCLMRKDDKTAYNFISNEDKECLTCLITANAAGTILPPMVLFSYERIPSQIASLMPKGWAIGKSNSGCMTGQKDNLSDSLSESVNQPDKYINVQNEINHNLDETQSSDTDVRIKSTDKIIDKQSTPPVTPGPSNKIVVIQDIVKPGKKTFETNISSSVPPPFKSALFWPRQITPKTHSEESCSSSIDILLKLEEGDDWDMKQDFDEDSESDTNNDSDVERLKRETNNGIIKAMDYAGVSPRNFVILQFVYNKDTKTELFKKFEAQVENISDDKIS</sequence>
<proteinExistence type="predicted"/>
<evidence type="ECO:0008006" key="3">
    <source>
        <dbReference type="Google" id="ProtNLM"/>
    </source>
</evidence>
<protein>
    <recommendedName>
        <fullName evidence="3">Transposase</fullName>
    </recommendedName>
</protein>
<reference evidence="1" key="1">
    <citation type="submission" date="2019-08" db="EMBL/GenBank/DDBJ databases">
        <title>The genome of the North American firefly Photinus pyralis.</title>
        <authorList>
            <consortium name="Photinus pyralis genome working group"/>
            <person name="Fallon T.R."/>
            <person name="Sander Lower S.E."/>
            <person name="Weng J.-K."/>
        </authorList>
    </citation>
    <scope>NUCLEOTIDE SEQUENCE</scope>
    <source>
        <strain evidence="1">TRF0915ILg1</strain>
        <tissue evidence="1">Whole body</tissue>
    </source>
</reference>
<dbReference type="Proteomes" id="UP000801492">
    <property type="component" value="Unassembled WGS sequence"/>
</dbReference>